<feature type="signal peptide" evidence="2">
    <location>
        <begin position="1"/>
        <end position="18"/>
    </location>
</feature>
<feature type="chain" id="PRO_5026323547" evidence="2">
    <location>
        <begin position="19"/>
        <end position="192"/>
    </location>
</feature>
<keyword evidence="2" id="KW-0732">Signal</keyword>
<dbReference type="GO" id="GO:0032259">
    <property type="term" value="P:methylation"/>
    <property type="evidence" value="ECO:0007669"/>
    <property type="project" value="UniProtKB-KW"/>
</dbReference>
<dbReference type="KEGG" id="lins:G7067_00545"/>
<accession>A0A6G8FG69</accession>
<gene>
    <name evidence="3" type="ORF">G7067_00545</name>
</gene>
<keyword evidence="4" id="KW-1185">Reference proteome</keyword>
<sequence length="192" mass="20296">MKIRIASSIAIAATIALGATGCSLIAPQGTTVPYAPSDGINVDVEGVSVRNLMLIADESGKNFNVVFSTVNLTSQDQELIITFTGEGTQQARAEFVVPTGSTRFGNPDGPEVPVLVTIPKLEPGATVDAYLRTSGSEEKQRFVPVLDGEHEEYRAYVLPADFAEKASAEAKKVADEDAESAEPKVNDDQPVG</sequence>
<dbReference type="RefSeq" id="WP_166321252.1">
    <property type="nucleotide sequence ID" value="NZ_CP049934.1"/>
</dbReference>
<dbReference type="EMBL" id="CP049934">
    <property type="protein sequence ID" value="QIM15243.1"/>
    <property type="molecule type" value="Genomic_DNA"/>
</dbReference>
<proteinExistence type="predicted"/>
<evidence type="ECO:0000256" key="1">
    <source>
        <dbReference type="SAM" id="MobiDB-lite"/>
    </source>
</evidence>
<reference evidence="3 4" key="1">
    <citation type="submission" date="2020-03" db="EMBL/GenBank/DDBJ databases">
        <title>Leucobacter sp. nov., isolated from beetles.</title>
        <authorList>
            <person name="Hyun D.-W."/>
            <person name="Bae J.-W."/>
        </authorList>
    </citation>
    <scope>NUCLEOTIDE SEQUENCE [LARGE SCALE GENOMIC DNA]</scope>
    <source>
        <strain evidence="3 4">HDW9B</strain>
    </source>
</reference>
<dbReference type="AlphaFoldDB" id="A0A6G8FG69"/>
<feature type="region of interest" description="Disordered" evidence="1">
    <location>
        <begin position="167"/>
        <end position="192"/>
    </location>
</feature>
<organism evidence="3 4">
    <name type="scientific">Leucobacter insecticola</name>
    <dbReference type="NCBI Taxonomy" id="2714934"/>
    <lineage>
        <taxon>Bacteria</taxon>
        <taxon>Bacillati</taxon>
        <taxon>Actinomycetota</taxon>
        <taxon>Actinomycetes</taxon>
        <taxon>Micrococcales</taxon>
        <taxon>Microbacteriaceae</taxon>
        <taxon>Leucobacter</taxon>
    </lineage>
</organism>
<keyword evidence="3" id="KW-0489">Methyltransferase</keyword>
<evidence type="ECO:0000313" key="4">
    <source>
        <dbReference type="Proteomes" id="UP000501387"/>
    </source>
</evidence>
<keyword evidence="3" id="KW-0808">Transferase</keyword>
<dbReference type="Proteomes" id="UP000501387">
    <property type="component" value="Chromosome"/>
</dbReference>
<evidence type="ECO:0000256" key="2">
    <source>
        <dbReference type="SAM" id="SignalP"/>
    </source>
</evidence>
<name>A0A6G8FG69_9MICO</name>
<dbReference type="GO" id="GO:0008168">
    <property type="term" value="F:methyltransferase activity"/>
    <property type="evidence" value="ECO:0007669"/>
    <property type="project" value="UniProtKB-KW"/>
</dbReference>
<evidence type="ECO:0000313" key="3">
    <source>
        <dbReference type="EMBL" id="QIM15243.1"/>
    </source>
</evidence>
<dbReference type="PROSITE" id="PS51257">
    <property type="entry name" value="PROKAR_LIPOPROTEIN"/>
    <property type="match status" value="1"/>
</dbReference>
<protein>
    <submittedName>
        <fullName evidence="3">DNA modification methylase</fullName>
    </submittedName>
</protein>